<evidence type="ECO:0000313" key="1">
    <source>
        <dbReference type="EMBL" id="KAJ8913123.1"/>
    </source>
</evidence>
<evidence type="ECO:0008006" key="3">
    <source>
        <dbReference type="Google" id="ProtNLM"/>
    </source>
</evidence>
<proteinExistence type="predicted"/>
<gene>
    <name evidence="1" type="ORF">NQ315_006041</name>
</gene>
<protein>
    <recommendedName>
        <fullName evidence="3">THAP-type domain-containing protein</fullName>
    </recommendedName>
</protein>
<organism evidence="1 2">
    <name type="scientific">Exocentrus adspersus</name>
    <dbReference type="NCBI Taxonomy" id="1586481"/>
    <lineage>
        <taxon>Eukaryota</taxon>
        <taxon>Metazoa</taxon>
        <taxon>Ecdysozoa</taxon>
        <taxon>Arthropoda</taxon>
        <taxon>Hexapoda</taxon>
        <taxon>Insecta</taxon>
        <taxon>Pterygota</taxon>
        <taxon>Neoptera</taxon>
        <taxon>Endopterygota</taxon>
        <taxon>Coleoptera</taxon>
        <taxon>Polyphaga</taxon>
        <taxon>Cucujiformia</taxon>
        <taxon>Chrysomeloidea</taxon>
        <taxon>Cerambycidae</taxon>
        <taxon>Lamiinae</taxon>
        <taxon>Acanthocinini</taxon>
        <taxon>Exocentrus</taxon>
    </lineage>
</organism>
<keyword evidence="2" id="KW-1185">Reference proteome</keyword>
<evidence type="ECO:0000313" key="2">
    <source>
        <dbReference type="Proteomes" id="UP001159042"/>
    </source>
</evidence>
<sequence>MVGCAAFLCKSRSGIKEPDIPFHRFSANPVKKNLVFSKIENCKFGTIAKRIKCSKHFEEYFFYITDF</sequence>
<reference evidence="1 2" key="1">
    <citation type="journal article" date="2023" name="Insect Mol. Biol.">
        <title>Genome sequencing provides insights into the evolution of gene families encoding plant cell wall-degrading enzymes in longhorned beetles.</title>
        <authorList>
            <person name="Shin N.R."/>
            <person name="Okamura Y."/>
            <person name="Kirsch R."/>
            <person name="Pauchet Y."/>
        </authorList>
    </citation>
    <scope>NUCLEOTIDE SEQUENCE [LARGE SCALE GENOMIC DNA]</scope>
    <source>
        <strain evidence="1">EAD_L_NR</strain>
    </source>
</reference>
<dbReference type="Proteomes" id="UP001159042">
    <property type="component" value="Unassembled WGS sequence"/>
</dbReference>
<accession>A0AAV8VFW6</accession>
<dbReference type="EMBL" id="JANEYG010000101">
    <property type="protein sequence ID" value="KAJ8913123.1"/>
    <property type="molecule type" value="Genomic_DNA"/>
</dbReference>
<comment type="caution">
    <text evidence="1">The sequence shown here is derived from an EMBL/GenBank/DDBJ whole genome shotgun (WGS) entry which is preliminary data.</text>
</comment>
<name>A0AAV8VFW6_9CUCU</name>
<dbReference type="AlphaFoldDB" id="A0AAV8VFW6"/>